<dbReference type="AlphaFoldDB" id="A0A7M5WY60"/>
<keyword evidence="4 9" id="KW-0963">Cytoplasm</keyword>
<dbReference type="InterPro" id="IPR036390">
    <property type="entry name" value="WH_DNA-bd_sf"/>
</dbReference>
<dbReference type="InterPro" id="IPR040608">
    <property type="entry name" value="Snf8/Vps36"/>
</dbReference>
<dbReference type="FunFam" id="1.10.10.10:FF:000165">
    <property type="entry name" value="Vacuolar protein sorting protein (Vps36)"/>
    <property type="match status" value="1"/>
</dbReference>
<evidence type="ECO:0000256" key="7">
    <source>
        <dbReference type="ARBA" id="ARBA00023054"/>
    </source>
</evidence>
<dbReference type="InterPro" id="IPR036388">
    <property type="entry name" value="WH-like_DNA-bd_sf"/>
</dbReference>
<evidence type="ECO:0000256" key="8">
    <source>
        <dbReference type="ARBA" id="ARBA00030114"/>
    </source>
</evidence>
<evidence type="ECO:0000256" key="6">
    <source>
        <dbReference type="ARBA" id="ARBA00022927"/>
    </source>
</evidence>
<dbReference type="FunFam" id="1.10.10.10:FF:000170">
    <property type="entry name" value="Vacuolar protein-sorting-associated protein 36"/>
    <property type="match status" value="1"/>
</dbReference>
<dbReference type="GO" id="GO:0000814">
    <property type="term" value="C:ESCRT II complex"/>
    <property type="evidence" value="ECO:0007669"/>
    <property type="project" value="UniProtKB-UniRule"/>
</dbReference>
<accession>A0A7M5WY60</accession>
<dbReference type="Gene3D" id="1.10.10.10">
    <property type="entry name" value="Winged helix-like DNA-binding domain superfamily/Winged helix DNA-binding domain"/>
    <property type="match status" value="2"/>
</dbReference>
<dbReference type="EnsemblMetazoa" id="CLYHEMT014436.1">
    <property type="protein sequence ID" value="CLYHEMP014436.1"/>
    <property type="gene ID" value="CLYHEMG014436"/>
</dbReference>
<dbReference type="Pfam" id="PF04157">
    <property type="entry name" value="EAP30"/>
    <property type="match status" value="1"/>
</dbReference>
<evidence type="ECO:0000256" key="1">
    <source>
        <dbReference type="ARBA" id="ARBA00009697"/>
    </source>
</evidence>
<keyword evidence="6 9" id="KW-0653">Protein transport</keyword>
<keyword evidence="7" id="KW-0175">Coiled coil</keyword>
<reference evidence="10" key="1">
    <citation type="submission" date="2021-01" db="UniProtKB">
        <authorList>
            <consortium name="EnsemblMetazoa"/>
        </authorList>
    </citation>
    <scope>IDENTIFICATION</scope>
</reference>
<dbReference type="GO" id="GO:0032266">
    <property type="term" value="F:phosphatidylinositol-3-phosphate binding"/>
    <property type="evidence" value="ECO:0007669"/>
    <property type="project" value="UniProtKB-UniRule"/>
</dbReference>
<keyword evidence="3 9" id="KW-0813">Transport</keyword>
<evidence type="ECO:0000256" key="5">
    <source>
        <dbReference type="ARBA" id="ARBA00022753"/>
    </source>
</evidence>
<protein>
    <recommendedName>
        <fullName evidence="2 9">Vacuolar protein-sorting-associated protein 36</fullName>
    </recommendedName>
    <alternativeName>
        <fullName evidence="8 9">ESCRT-II complex subunit VPS36</fullName>
    </alternativeName>
</protein>
<evidence type="ECO:0000256" key="3">
    <source>
        <dbReference type="ARBA" id="ARBA00022448"/>
    </source>
</evidence>
<name>A0A7M5WY60_9CNID</name>
<dbReference type="Proteomes" id="UP000594262">
    <property type="component" value="Unplaced"/>
</dbReference>
<dbReference type="SUPFAM" id="SSF46785">
    <property type="entry name" value="Winged helix' DNA-binding domain"/>
    <property type="match status" value="1"/>
</dbReference>
<keyword evidence="5 9" id="KW-0967">Endosome</keyword>
<proteinExistence type="inferred from homology"/>
<dbReference type="InterPro" id="IPR037855">
    <property type="entry name" value="Vps36"/>
</dbReference>
<evidence type="ECO:0000256" key="2">
    <source>
        <dbReference type="ARBA" id="ARBA00017953"/>
    </source>
</evidence>
<dbReference type="GO" id="GO:0031902">
    <property type="term" value="C:late endosome membrane"/>
    <property type="evidence" value="ECO:0007669"/>
    <property type="project" value="UniProtKB-UniRule"/>
</dbReference>
<dbReference type="OrthoDB" id="271448at2759"/>
<organism evidence="10 11">
    <name type="scientific">Clytia hemisphaerica</name>
    <dbReference type="NCBI Taxonomy" id="252671"/>
    <lineage>
        <taxon>Eukaryota</taxon>
        <taxon>Metazoa</taxon>
        <taxon>Cnidaria</taxon>
        <taxon>Hydrozoa</taxon>
        <taxon>Hydroidolina</taxon>
        <taxon>Leptothecata</taxon>
        <taxon>Obeliida</taxon>
        <taxon>Clytiidae</taxon>
        <taxon>Clytia</taxon>
    </lineage>
</organism>
<dbReference type="GO" id="GO:0043328">
    <property type="term" value="P:protein transport to vacuole involved in ubiquitin-dependent protein catabolic process via the multivesicular body sorting pathway"/>
    <property type="evidence" value="ECO:0007669"/>
    <property type="project" value="UniProtKB-UniRule"/>
</dbReference>
<evidence type="ECO:0000256" key="9">
    <source>
        <dbReference type="RuleBase" id="RU367095"/>
    </source>
</evidence>
<keyword evidence="11" id="KW-1185">Reference proteome</keyword>
<comment type="similarity">
    <text evidence="1 9">Belongs to the VPS36 family.</text>
</comment>
<evidence type="ECO:0000313" key="10">
    <source>
        <dbReference type="EnsemblMetazoa" id="CLYHEMP014436.1"/>
    </source>
</evidence>
<sequence>SCRETHGSGARYHEELAKQLSTFLSGFIEKEGGFITLTDVYCRFNRARGMELISPDDVFQAAQILEKMNLPVRLRKFDSGVLVIQSVSHSEEEMIQKTYSQVEEAGSLSSEELSQLLNMALTLARERLLLAEQSGKLCRDDSLEGLRFYPNKFVEMEST</sequence>
<dbReference type="PANTHER" id="PTHR13128">
    <property type="entry name" value="VACUOLAR PROTEIN-SORTING-ASSOCIATED PROTEIN 36"/>
    <property type="match status" value="1"/>
</dbReference>
<dbReference type="PANTHER" id="PTHR13128:SF12">
    <property type="entry name" value="VACUOLAR PROTEIN-SORTING-ASSOCIATED PROTEIN 36"/>
    <property type="match status" value="1"/>
</dbReference>
<comment type="subcellular location">
    <subcellularLocation>
        <location evidence="9">Cytoplasm</location>
    </subcellularLocation>
    <subcellularLocation>
        <location evidence="9">Endosome</location>
    </subcellularLocation>
</comment>
<evidence type="ECO:0000313" key="11">
    <source>
        <dbReference type="Proteomes" id="UP000594262"/>
    </source>
</evidence>
<comment type="subunit">
    <text evidence="9">Component of the endosomal sorting complex required for transport II (ESCRT-II).</text>
</comment>
<dbReference type="GO" id="GO:0043130">
    <property type="term" value="F:ubiquitin binding"/>
    <property type="evidence" value="ECO:0007669"/>
    <property type="project" value="UniProtKB-UniRule"/>
</dbReference>
<evidence type="ECO:0000256" key="4">
    <source>
        <dbReference type="ARBA" id="ARBA00022490"/>
    </source>
</evidence>
<comment type="function">
    <text evidence="9">Component of the ESCRT-II complex (endosomal sorting complex required for transport II), which is required for multivesicular body (MVB) formation and sorting of endosomal cargo proteins into MVBs.</text>
</comment>